<reference evidence="2" key="1">
    <citation type="submission" date="2021-10" db="EMBL/GenBank/DDBJ databases">
        <authorList>
            <person name="Piombo E."/>
        </authorList>
    </citation>
    <scope>NUCLEOTIDE SEQUENCE</scope>
</reference>
<proteinExistence type="predicted"/>
<protein>
    <submittedName>
        <fullName evidence="2">Uncharacterized protein</fullName>
    </submittedName>
</protein>
<dbReference type="OrthoDB" id="542013at2759"/>
<evidence type="ECO:0000313" key="2">
    <source>
        <dbReference type="EMBL" id="CAH0026040.1"/>
    </source>
</evidence>
<dbReference type="PANTHER" id="PTHR43157">
    <property type="entry name" value="PHOSPHATIDYLINOSITOL-GLYCAN BIOSYNTHESIS CLASS F PROTEIN-RELATED"/>
    <property type="match status" value="1"/>
</dbReference>
<dbReference type="Pfam" id="PF00106">
    <property type="entry name" value="adh_short"/>
    <property type="match status" value="1"/>
</dbReference>
<organism evidence="2 3">
    <name type="scientific">Clonostachys rhizophaga</name>
    <dbReference type="NCBI Taxonomy" id="160324"/>
    <lineage>
        <taxon>Eukaryota</taxon>
        <taxon>Fungi</taxon>
        <taxon>Dikarya</taxon>
        <taxon>Ascomycota</taxon>
        <taxon>Pezizomycotina</taxon>
        <taxon>Sordariomycetes</taxon>
        <taxon>Hypocreomycetidae</taxon>
        <taxon>Hypocreales</taxon>
        <taxon>Bionectriaceae</taxon>
        <taxon>Clonostachys</taxon>
    </lineage>
</organism>
<name>A0A9N9VPI8_9HYPO</name>
<dbReference type="Gene3D" id="3.40.50.720">
    <property type="entry name" value="NAD(P)-binding Rossmann-like Domain"/>
    <property type="match status" value="1"/>
</dbReference>
<dbReference type="InterPro" id="IPR002347">
    <property type="entry name" value="SDR_fam"/>
</dbReference>
<dbReference type="PANTHER" id="PTHR43157:SF31">
    <property type="entry name" value="PHOSPHATIDYLINOSITOL-GLYCAN BIOSYNTHESIS CLASS F PROTEIN"/>
    <property type="match status" value="1"/>
</dbReference>
<feature type="non-terminal residue" evidence="2">
    <location>
        <position position="1"/>
    </location>
</feature>
<dbReference type="Proteomes" id="UP000696573">
    <property type="component" value="Unassembled WGS sequence"/>
</dbReference>
<gene>
    <name evidence="2" type="ORF">CRHIZ90672A_00009562</name>
</gene>
<accession>A0A9N9VPI8</accession>
<comment type="caution">
    <text evidence="2">The sequence shown here is derived from an EMBL/GenBank/DDBJ whole genome shotgun (WGS) entry which is preliminary data.</text>
</comment>
<dbReference type="GO" id="GO:0016491">
    <property type="term" value="F:oxidoreductase activity"/>
    <property type="evidence" value="ECO:0007669"/>
    <property type="project" value="UniProtKB-KW"/>
</dbReference>
<dbReference type="SUPFAM" id="SSF51735">
    <property type="entry name" value="NAD(P)-binding Rossmann-fold domains"/>
    <property type="match status" value="1"/>
</dbReference>
<dbReference type="InterPro" id="IPR036291">
    <property type="entry name" value="NAD(P)-bd_dom_sf"/>
</dbReference>
<evidence type="ECO:0000256" key="1">
    <source>
        <dbReference type="ARBA" id="ARBA00023002"/>
    </source>
</evidence>
<keyword evidence="3" id="KW-1185">Reference proteome</keyword>
<keyword evidence="1" id="KW-0560">Oxidoreductase</keyword>
<sequence>QRRPEVRSSSPSTPLSRLLPGARTMFSLGSLFQGLPLKLTAEQCEGRTFIVTGANSGLGLACSQRLVQLGAARVVMAVRNLESGKAAKESIDAAVANHKSAILVWHVDYASHDSVKDFAKRVESELDRVDGLVANAGVSMHHWQEVEGLESNLTVNVVSNMLLLVLLLPFMEKCAKRLEVTPTVSVVGSMSGFYAHDALFKADMQDVFNDLNDQKKWESAMVSRYSVSKLMLHFATRELAFRKPVDHSRVIINVVNPGLCKTNLLRDASAMLRFNLSIAKLIAGRSSEEGSRTLLHGLAAGEESHGKYLSECEIKEDSVPDWIRSGEGPTWQTAIWEQLAQRLEEIQPGCVTQALSV</sequence>
<dbReference type="AlphaFoldDB" id="A0A9N9VPI8"/>
<dbReference type="PRINTS" id="PR00081">
    <property type="entry name" value="GDHRDH"/>
</dbReference>
<dbReference type="EMBL" id="CABFNQ020000717">
    <property type="protein sequence ID" value="CAH0026040.1"/>
    <property type="molecule type" value="Genomic_DNA"/>
</dbReference>
<evidence type="ECO:0000313" key="3">
    <source>
        <dbReference type="Proteomes" id="UP000696573"/>
    </source>
</evidence>